<feature type="compositionally biased region" description="Basic residues" evidence="1">
    <location>
        <begin position="18"/>
        <end position="33"/>
    </location>
</feature>
<evidence type="ECO:0000313" key="5">
    <source>
        <dbReference type="RefSeq" id="XP_016755140.1"/>
    </source>
</evidence>
<dbReference type="Pfam" id="PF22936">
    <property type="entry name" value="Pol_BBD"/>
    <property type="match status" value="1"/>
</dbReference>
<dbReference type="InterPro" id="IPR025724">
    <property type="entry name" value="GAG-pre-integrase_dom"/>
</dbReference>
<dbReference type="PaxDb" id="3635-A0A1U8PVG2"/>
<feature type="domain" description="GAG-pre-integrase" evidence="2">
    <location>
        <begin position="174"/>
        <end position="210"/>
    </location>
</feature>
<feature type="domain" description="Retrovirus-related Pol polyprotein from transposon TNT 1-94-like beta-barrel" evidence="3">
    <location>
        <begin position="93"/>
        <end position="133"/>
    </location>
</feature>
<evidence type="ECO:0000259" key="3">
    <source>
        <dbReference type="Pfam" id="PF22936"/>
    </source>
</evidence>
<feature type="compositionally biased region" description="Basic and acidic residues" evidence="1">
    <location>
        <begin position="34"/>
        <end position="70"/>
    </location>
</feature>
<accession>A0A1U8PVG2</accession>
<feature type="region of interest" description="Disordered" evidence="1">
    <location>
        <begin position="1"/>
        <end position="70"/>
    </location>
</feature>
<dbReference type="AlphaFoldDB" id="A0A1U8PVG2"/>
<evidence type="ECO:0000313" key="4">
    <source>
        <dbReference type="Proteomes" id="UP000818029"/>
    </source>
</evidence>
<sequence length="210" mass="24120">MYKNSNPTEQALKASTHFSRKRGKCRGRGMRRGSGRDRGDRWNKDSGKHAKPADKGKQRDQQFDKSKKKEEAKTLLMATHDKHEELQNSCLCEKGDISIRTKNGSVEKISNVFFMSALKSNLLSVGQLKEKGYAITISKSACEIYDHSRGAIAVVSMSSNRLFPLVIDYVQPYLMVKVMDDTWLWHFRYGHLNFWGLKTFRQKEMVRGLP</sequence>
<dbReference type="GeneID" id="107963052"/>
<gene>
    <name evidence="5" type="primary">LOC107963052</name>
</gene>
<dbReference type="RefSeq" id="XP_016755140.1">
    <property type="nucleotide sequence ID" value="XM_016899651.1"/>
</dbReference>
<reference evidence="5" key="2">
    <citation type="submission" date="2025-08" db="UniProtKB">
        <authorList>
            <consortium name="RefSeq"/>
        </authorList>
    </citation>
    <scope>IDENTIFICATION</scope>
</reference>
<proteinExistence type="predicted"/>
<evidence type="ECO:0000259" key="2">
    <source>
        <dbReference type="Pfam" id="PF13976"/>
    </source>
</evidence>
<dbReference type="KEGG" id="ghi:107963052"/>
<dbReference type="InterPro" id="IPR054722">
    <property type="entry name" value="PolX-like_BBD"/>
</dbReference>
<evidence type="ECO:0008006" key="6">
    <source>
        <dbReference type="Google" id="ProtNLM"/>
    </source>
</evidence>
<organism evidence="4 5">
    <name type="scientific">Gossypium hirsutum</name>
    <name type="common">Upland cotton</name>
    <name type="synonym">Gossypium mexicanum</name>
    <dbReference type="NCBI Taxonomy" id="3635"/>
    <lineage>
        <taxon>Eukaryota</taxon>
        <taxon>Viridiplantae</taxon>
        <taxon>Streptophyta</taxon>
        <taxon>Embryophyta</taxon>
        <taxon>Tracheophyta</taxon>
        <taxon>Spermatophyta</taxon>
        <taxon>Magnoliopsida</taxon>
        <taxon>eudicotyledons</taxon>
        <taxon>Gunneridae</taxon>
        <taxon>Pentapetalae</taxon>
        <taxon>rosids</taxon>
        <taxon>malvids</taxon>
        <taxon>Malvales</taxon>
        <taxon>Malvaceae</taxon>
        <taxon>Malvoideae</taxon>
        <taxon>Gossypium</taxon>
    </lineage>
</organism>
<protein>
    <recommendedName>
        <fullName evidence="6">GAG-pre-integrase domain-containing protein</fullName>
    </recommendedName>
</protein>
<keyword evidence="4" id="KW-1185">Reference proteome</keyword>
<evidence type="ECO:0000256" key="1">
    <source>
        <dbReference type="SAM" id="MobiDB-lite"/>
    </source>
</evidence>
<dbReference type="Pfam" id="PF13976">
    <property type="entry name" value="gag_pre-integrs"/>
    <property type="match status" value="1"/>
</dbReference>
<reference evidence="4" key="1">
    <citation type="journal article" date="2020" name="Nat. Genet.">
        <title>Genomic diversifications of five Gossypium allopolyploid species and their impact on cotton improvement.</title>
        <authorList>
            <person name="Chen Z.J."/>
            <person name="Sreedasyam A."/>
            <person name="Ando A."/>
            <person name="Song Q."/>
            <person name="De Santiago L.M."/>
            <person name="Hulse-Kemp A.M."/>
            <person name="Ding M."/>
            <person name="Ye W."/>
            <person name="Kirkbride R.C."/>
            <person name="Jenkins J."/>
            <person name="Plott C."/>
            <person name="Lovell J."/>
            <person name="Lin Y.M."/>
            <person name="Vaughn R."/>
            <person name="Liu B."/>
            <person name="Simpson S."/>
            <person name="Scheffler B.E."/>
            <person name="Wen L."/>
            <person name="Saski C.A."/>
            <person name="Grover C.E."/>
            <person name="Hu G."/>
            <person name="Conover J.L."/>
            <person name="Carlson J.W."/>
            <person name="Shu S."/>
            <person name="Boston L.B."/>
            <person name="Williams M."/>
            <person name="Peterson D.G."/>
            <person name="McGee K."/>
            <person name="Jones D.C."/>
            <person name="Wendel J.F."/>
            <person name="Stelly D.M."/>
            <person name="Grimwood J."/>
            <person name="Schmutz J."/>
        </authorList>
    </citation>
    <scope>NUCLEOTIDE SEQUENCE [LARGE SCALE GENOMIC DNA]</scope>
    <source>
        <strain evidence="4">cv. TM-1</strain>
    </source>
</reference>
<name>A0A1U8PVG2_GOSHI</name>
<dbReference type="Proteomes" id="UP000818029">
    <property type="component" value="Chromosome A06"/>
</dbReference>